<evidence type="ECO:0000313" key="3">
    <source>
        <dbReference type="Proteomes" id="UP001254608"/>
    </source>
</evidence>
<protein>
    <submittedName>
        <fullName evidence="2">Plasmid pRiA4b ORF-3 family protein</fullName>
    </submittedName>
</protein>
<feature type="domain" description="Plasmid pRiA4b Orf3-like" evidence="1">
    <location>
        <begin position="4"/>
        <end position="152"/>
    </location>
</feature>
<dbReference type="PANTHER" id="PTHR41878">
    <property type="entry name" value="LEXA REPRESSOR-RELATED"/>
    <property type="match status" value="1"/>
</dbReference>
<dbReference type="InterPro" id="IPR024047">
    <property type="entry name" value="MM3350-like_sf"/>
</dbReference>
<dbReference type="RefSeq" id="WP_311364070.1">
    <property type="nucleotide sequence ID" value="NZ_JAVRIC010000005.1"/>
</dbReference>
<keyword evidence="3" id="KW-1185">Reference proteome</keyword>
<dbReference type="InterPro" id="IPR012912">
    <property type="entry name" value="Plasmid_pRiA4b_Orf3-like"/>
</dbReference>
<dbReference type="Proteomes" id="UP001254608">
    <property type="component" value="Unassembled WGS sequence"/>
</dbReference>
<gene>
    <name evidence="2" type="ORF">RM530_04780</name>
</gene>
<dbReference type="EMBL" id="JAVRIC010000005">
    <property type="protein sequence ID" value="MDT0496676.1"/>
    <property type="molecule type" value="Genomic_DNA"/>
</dbReference>
<name>A0ABU2WFQ4_9GAMM</name>
<organism evidence="2 3">
    <name type="scientific">Banduia mediterranea</name>
    <dbReference type="NCBI Taxonomy" id="3075609"/>
    <lineage>
        <taxon>Bacteria</taxon>
        <taxon>Pseudomonadati</taxon>
        <taxon>Pseudomonadota</taxon>
        <taxon>Gammaproteobacteria</taxon>
        <taxon>Nevskiales</taxon>
        <taxon>Algiphilaceae</taxon>
        <taxon>Banduia</taxon>
    </lineage>
</organism>
<comment type="caution">
    <text evidence="2">The sequence shown here is derived from an EMBL/GenBank/DDBJ whole genome shotgun (WGS) entry which is preliminary data.</text>
</comment>
<sequence>MSTVHRLKIVLRNTRPTVSREVLVSSDLRLDRLHEIIQVVMGWEDAHMHEFSNGVRGPDGLRFGLPQQEFFDDPLLRDERKGTLAQLAPDKGSKFVYWYDFGDDWFHDISVKAVNESKSGIQVPVCLKAAGACPPEYYDIEGVNQMLAAMAARWQRKRRQSRPG</sequence>
<evidence type="ECO:0000313" key="2">
    <source>
        <dbReference type="EMBL" id="MDT0496676.1"/>
    </source>
</evidence>
<dbReference type="SUPFAM" id="SSF159941">
    <property type="entry name" value="MM3350-like"/>
    <property type="match status" value="1"/>
</dbReference>
<evidence type="ECO:0000259" key="1">
    <source>
        <dbReference type="Pfam" id="PF07929"/>
    </source>
</evidence>
<reference evidence="2 3" key="1">
    <citation type="submission" date="2023-09" db="EMBL/GenBank/DDBJ databases">
        <authorList>
            <person name="Rey-Velasco X."/>
        </authorList>
    </citation>
    <scope>NUCLEOTIDE SEQUENCE [LARGE SCALE GENOMIC DNA]</scope>
    <source>
        <strain evidence="2 3">W345</strain>
    </source>
</reference>
<dbReference type="Gene3D" id="3.10.290.30">
    <property type="entry name" value="MM3350-like"/>
    <property type="match status" value="1"/>
</dbReference>
<dbReference type="Pfam" id="PF07929">
    <property type="entry name" value="PRiA4_ORF3"/>
    <property type="match status" value="1"/>
</dbReference>
<dbReference type="PANTHER" id="PTHR41878:SF1">
    <property type="entry name" value="TNPR PROTEIN"/>
    <property type="match status" value="1"/>
</dbReference>
<proteinExistence type="predicted"/>
<accession>A0ABU2WFQ4</accession>